<proteinExistence type="predicted"/>
<dbReference type="InterPro" id="IPR003838">
    <property type="entry name" value="ABC3_permease_C"/>
</dbReference>
<keyword evidence="4 6" id="KW-1133">Transmembrane helix</keyword>
<dbReference type="PANTHER" id="PTHR30287:SF1">
    <property type="entry name" value="INNER MEMBRANE PROTEIN"/>
    <property type="match status" value="1"/>
</dbReference>
<name>A0A2N3L5H3_9PROT</name>
<organism evidence="8 9">
    <name type="scientific">Thalassospira lohafexi</name>
    <dbReference type="NCBI Taxonomy" id="744227"/>
    <lineage>
        <taxon>Bacteria</taxon>
        <taxon>Pseudomonadati</taxon>
        <taxon>Pseudomonadota</taxon>
        <taxon>Alphaproteobacteria</taxon>
        <taxon>Rhodospirillales</taxon>
        <taxon>Thalassospiraceae</taxon>
        <taxon>Thalassospira</taxon>
    </lineage>
</organism>
<reference evidence="8 9" key="1">
    <citation type="submission" date="2017-09" db="EMBL/GenBank/DDBJ databases">
        <title>Biodiversity and function of Thalassospira species in the particle-attached aromatic-hydrocarbon-degrading consortia from the surface seawater of the China South Sea.</title>
        <authorList>
            <person name="Dong C."/>
            <person name="Lai Q."/>
            <person name="Shao Z."/>
        </authorList>
    </citation>
    <scope>NUCLEOTIDE SEQUENCE [LARGE SCALE GENOMIC DNA]</scope>
    <source>
        <strain evidence="8 9">139Z-12</strain>
    </source>
</reference>
<feature type="transmembrane region" description="Helical" evidence="6">
    <location>
        <begin position="479"/>
        <end position="500"/>
    </location>
</feature>
<dbReference type="AlphaFoldDB" id="A0A2N3L5H3"/>
<sequence>MRQPGIGLWSLFATLVFAITVLAVCTNLTQTIRDATLQSAQQTIGGDISLRLFHRTPTPEEIAFLERFGQLSLTAEQRIMVASENESTSILAEMKAVDGTYPLYGDLVLSSNSSIKTALAVRDGMPGTIVASSLLDTLHLRLGDQVTLGGQAFIIRDVIKTEPERSFRLFSLGPRIIISSNAFQTTNLGTTQSQVYWYARLRLDPNKRAQSGQIIEAIETKFPDAGWRIVNAANGIPGIERINDFAMAFVSLIGIAIFVICATAMQNALRADLDQRQPRFAMLRSMGATRQQVLGAIAAQIGCVTLLALVTGGVLSLMIEYFAMPVFANMAELDIAVSVPASLSRFGAVALFVVLLIALISISPLTKASITSPSALFRHQLARHMALPQTSTKPRQTAISALLYGGILTALLSISSKLIGFGWFSVVLIVGLICCLILFAVISVGLRRGCRYLSTRSYNLPPSVRLALRNIARPGAPTLTVMTSIGLSVTCLMAVVLFAIQAGHHLTSTLPSDTPDLVFFDLPPEDGPSFRATAEAMAAVTGVDQMPFMHGRVTHINQTPISQMNVPRRYQWFVRGDRGLSWTDHPHKAAQDNRVVTGEWWRTGHDAGRLASLDADIAHALGITVGDQITLNMLGKPQQVMIANLRKIDWTRLALDFPIVLSPPTEPIPHGLISTLDLRKVADTGLDKAKTVTSVQSALQQQFPNVPTIRVKDVLVKLQMLFDQVVIAMMALTLLVTAGACLVVVSGLIALRQGTAQELAMLRALGVRPRQINSIAAWETGISVAGSGFVGILLGGGIATLAAHAIGAEVIAFPGMAAGGAMLMVTLLGFGAGGLLQRVALSRQQGWRG</sequence>
<dbReference type="Proteomes" id="UP000233332">
    <property type="component" value="Unassembled WGS sequence"/>
</dbReference>
<keyword evidence="9" id="KW-1185">Reference proteome</keyword>
<evidence type="ECO:0000256" key="5">
    <source>
        <dbReference type="ARBA" id="ARBA00023136"/>
    </source>
</evidence>
<dbReference type="GO" id="GO:0005886">
    <property type="term" value="C:plasma membrane"/>
    <property type="evidence" value="ECO:0007669"/>
    <property type="project" value="UniProtKB-SubCell"/>
</dbReference>
<evidence type="ECO:0000259" key="7">
    <source>
        <dbReference type="Pfam" id="PF02687"/>
    </source>
</evidence>
<dbReference type="PANTHER" id="PTHR30287">
    <property type="entry name" value="MEMBRANE COMPONENT OF PREDICTED ABC SUPERFAMILY METABOLITE UPTAKE TRANSPORTER"/>
    <property type="match status" value="1"/>
</dbReference>
<evidence type="ECO:0000313" key="8">
    <source>
        <dbReference type="EMBL" id="PKR57947.1"/>
    </source>
</evidence>
<gene>
    <name evidence="8" type="ORF">COO92_14420</name>
</gene>
<comment type="subcellular location">
    <subcellularLocation>
        <location evidence="1">Cell membrane</location>
        <topology evidence="1">Multi-pass membrane protein</topology>
    </subcellularLocation>
</comment>
<feature type="transmembrane region" description="Helical" evidence="6">
    <location>
        <begin position="421"/>
        <end position="446"/>
    </location>
</feature>
<keyword evidence="3 6" id="KW-0812">Transmembrane</keyword>
<evidence type="ECO:0000256" key="4">
    <source>
        <dbReference type="ARBA" id="ARBA00022989"/>
    </source>
</evidence>
<feature type="transmembrane region" description="Helical" evidence="6">
    <location>
        <begin position="811"/>
        <end position="836"/>
    </location>
</feature>
<feature type="transmembrane region" description="Helical" evidence="6">
    <location>
        <begin position="772"/>
        <end position="799"/>
    </location>
</feature>
<dbReference type="InterPro" id="IPR038766">
    <property type="entry name" value="Membrane_comp_ABC_pdt"/>
</dbReference>
<feature type="transmembrane region" description="Helical" evidence="6">
    <location>
        <begin position="397"/>
        <end position="415"/>
    </location>
</feature>
<evidence type="ECO:0000256" key="1">
    <source>
        <dbReference type="ARBA" id="ARBA00004651"/>
    </source>
</evidence>
<accession>A0A2N3L5H3</accession>
<feature type="transmembrane region" description="Helical" evidence="6">
    <location>
        <begin position="725"/>
        <end position="751"/>
    </location>
</feature>
<comment type="caution">
    <text evidence="8">The sequence shown here is derived from an EMBL/GenBank/DDBJ whole genome shotgun (WGS) entry which is preliminary data.</text>
</comment>
<evidence type="ECO:0000256" key="6">
    <source>
        <dbReference type="SAM" id="Phobius"/>
    </source>
</evidence>
<feature type="domain" description="ABC3 transporter permease C-terminal" evidence="7">
    <location>
        <begin position="252"/>
        <end position="369"/>
    </location>
</feature>
<feature type="transmembrane region" description="Helical" evidence="6">
    <location>
        <begin position="343"/>
        <end position="362"/>
    </location>
</feature>
<evidence type="ECO:0000256" key="3">
    <source>
        <dbReference type="ARBA" id="ARBA00022692"/>
    </source>
</evidence>
<evidence type="ECO:0000313" key="9">
    <source>
        <dbReference type="Proteomes" id="UP000233332"/>
    </source>
</evidence>
<feature type="transmembrane region" description="Helical" evidence="6">
    <location>
        <begin position="293"/>
        <end position="323"/>
    </location>
</feature>
<keyword evidence="2" id="KW-1003">Cell membrane</keyword>
<evidence type="ECO:0000256" key="2">
    <source>
        <dbReference type="ARBA" id="ARBA00022475"/>
    </source>
</evidence>
<protein>
    <recommendedName>
        <fullName evidence="7">ABC3 transporter permease C-terminal domain-containing protein</fullName>
    </recommendedName>
</protein>
<dbReference type="EMBL" id="NXGX01000005">
    <property type="protein sequence ID" value="PKR57947.1"/>
    <property type="molecule type" value="Genomic_DNA"/>
</dbReference>
<feature type="transmembrane region" description="Helical" evidence="6">
    <location>
        <begin position="245"/>
        <end position="269"/>
    </location>
</feature>
<dbReference type="Pfam" id="PF02687">
    <property type="entry name" value="FtsX"/>
    <property type="match status" value="1"/>
</dbReference>
<keyword evidence="5 6" id="KW-0472">Membrane</keyword>